<dbReference type="AlphaFoldDB" id="A0AAD9S1N3"/>
<evidence type="ECO:0000313" key="6">
    <source>
        <dbReference type="EMBL" id="KAK2596935.1"/>
    </source>
</evidence>
<keyword evidence="7" id="KW-1185">Reference proteome</keyword>
<dbReference type="GO" id="GO:0006351">
    <property type="term" value="P:DNA-templated transcription"/>
    <property type="evidence" value="ECO:0007669"/>
    <property type="project" value="InterPro"/>
</dbReference>
<feature type="region of interest" description="Disordered" evidence="4">
    <location>
        <begin position="120"/>
        <end position="145"/>
    </location>
</feature>
<dbReference type="Pfam" id="PF00172">
    <property type="entry name" value="Zn_clus"/>
    <property type="match status" value="1"/>
</dbReference>
<dbReference type="Pfam" id="PF04082">
    <property type="entry name" value="Fungal_trans"/>
    <property type="match status" value="1"/>
</dbReference>
<evidence type="ECO:0000256" key="3">
    <source>
        <dbReference type="ARBA" id="ARBA00023242"/>
    </source>
</evidence>
<dbReference type="GO" id="GO:0005634">
    <property type="term" value="C:nucleus"/>
    <property type="evidence" value="ECO:0007669"/>
    <property type="project" value="UniProtKB-SubCell"/>
</dbReference>
<keyword evidence="3" id="KW-0539">Nucleus</keyword>
<dbReference type="InterPro" id="IPR036864">
    <property type="entry name" value="Zn2-C6_fun-type_DNA-bd_sf"/>
</dbReference>
<dbReference type="PROSITE" id="PS50048">
    <property type="entry name" value="ZN2_CY6_FUNGAL_2"/>
    <property type="match status" value="1"/>
</dbReference>
<dbReference type="SMART" id="SM00906">
    <property type="entry name" value="Fungal_trans"/>
    <property type="match status" value="1"/>
</dbReference>
<dbReference type="PANTHER" id="PTHR31001">
    <property type="entry name" value="UNCHARACTERIZED TRANSCRIPTIONAL REGULATORY PROTEIN"/>
    <property type="match status" value="1"/>
</dbReference>
<dbReference type="EMBL" id="JAUJFL010000010">
    <property type="protein sequence ID" value="KAK2596935.1"/>
    <property type="molecule type" value="Genomic_DNA"/>
</dbReference>
<keyword evidence="2" id="KW-0479">Metal-binding</keyword>
<dbReference type="GO" id="GO:0000981">
    <property type="term" value="F:DNA-binding transcription factor activity, RNA polymerase II-specific"/>
    <property type="evidence" value="ECO:0007669"/>
    <property type="project" value="InterPro"/>
</dbReference>
<feature type="region of interest" description="Disordered" evidence="4">
    <location>
        <begin position="398"/>
        <end position="421"/>
    </location>
</feature>
<sequence>MSASPGVRQASDAGKEVHALSCVNCRQRKVKCSKTYPCPHCLRGGLECIFPSRKKDRRPRTNKNHELLNRLAKLEAIVGQVDPDSISLNPSHPPVDAVPSSSTAEAVDKVVAQPTISPAQRVAESELRNPQKRCPTAQPVSKDDPAAKYVSGEFWANLSREVEGIKATLEQPSDEDDDDDGETDGPSPESQYQGSYSSLTHGMSPPAILGNASLAEGLPHPPPARMRRLCDIYFRSVDPLMKIVHKPTIEKTLNLFMVNPADHPLSRTTEALFFAIYFAAVTSVQPDSCMRQLGEERRLLAVQYKQAVEHALARADYLNSTSLESLQAFMIYSTCLRNYAESRASWMLLALVHRLAQAIGLHRDGDGSIFSPYEAEMRRRLWAQLIVLDVRAAQDRGTEAMVRQEETSTIPPTNIDDEDFGPDTTVPLPQLAKEGPTDITFSLCTYHCSKLFLYIHGPRSRFSKATHETTTPGSQVQPQVSEEDIIQRIKALEAQFLTPAADQPGHPQSAYAATVIRIASLVYWLSIQYPFQVRQPTIKPRVSREHMLQTAVAIMELQTHGPSSAAMSTEEYRERFLWWGDGYIPWHPLAVALAELCVQTEGPLVDRAWKTIDRVMPAWSDKVADTKKGALWRPIRKLLKQARQRRAEAQMRRLGISERGQQSKPSQTQPANSPQTQTRDAAQPHERQPQPVAAGTSVYAPTPPNAATPSPRPAGATPGRPPANPATEMGPTGIPLAQEFGPVPDAAAVPPPFILQNGHQQQWTIDFTDMADTPLDTMLGGAGGGGGDDFDMMDWSYWNDFVNDASVNVEGQTPSSSEGK</sequence>
<organism evidence="6 7">
    <name type="scientific">Phomopsis amygdali</name>
    <name type="common">Fusicoccum amygdali</name>
    <dbReference type="NCBI Taxonomy" id="1214568"/>
    <lineage>
        <taxon>Eukaryota</taxon>
        <taxon>Fungi</taxon>
        <taxon>Dikarya</taxon>
        <taxon>Ascomycota</taxon>
        <taxon>Pezizomycotina</taxon>
        <taxon>Sordariomycetes</taxon>
        <taxon>Sordariomycetidae</taxon>
        <taxon>Diaporthales</taxon>
        <taxon>Diaporthaceae</taxon>
        <taxon>Diaporthe</taxon>
    </lineage>
</organism>
<dbReference type="PANTHER" id="PTHR31001:SF50">
    <property type="entry name" value="ZN(II)2CYS6 TRANSCRIPTION FACTOR (EUROFUNG)"/>
    <property type="match status" value="1"/>
</dbReference>
<feature type="domain" description="Zn(2)-C6 fungal-type" evidence="5">
    <location>
        <begin position="21"/>
        <end position="50"/>
    </location>
</feature>
<feature type="region of interest" description="Disordered" evidence="4">
    <location>
        <begin position="169"/>
        <end position="203"/>
    </location>
</feature>
<dbReference type="SMART" id="SM00066">
    <property type="entry name" value="GAL4"/>
    <property type="match status" value="1"/>
</dbReference>
<accession>A0AAD9S1N3</accession>
<feature type="compositionally biased region" description="Polar residues" evidence="4">
    <location>
        <begin position="659"/>
        <end position="680"/>
    </location>
</feature>
<name>A0AAD9S1N3_PHOAM</name>
<feature type="compositionally biased region" description="Polar residues" evidence="4">
    <location>
        <begin position="190"/>
        <end position="201"/>
    </location>
</feature>
<dbReference type="InterPro" id="IPR001138">
    <property type="entry name" value="Zn2Cys6_DnaBD"/>
</dbReference>
<dbReference type="CDD" id="cd12148">
    <property type="entry name" value="fungal_TF_MHR"/>
    <property type="match status" value="1"/>
</dbReference>
<dbReference type="GO" id="GO:0008270">
    <property type="term" value="F:zinc ion binding"/>
    <property type="evidence" value="ECO:0007669"/>
    <property type="project" value="InterPro"/>
</dbReference>
<dbReference type="GO" id="GO:0003677">
    <property type="term" value="F:DNA binding"/>
    <property type="evidence" value="ECO:0007669"/>
    <property type="project" value="InterPro"/>
</dbReference>
<dbReference type="SUPFAM" id="SSF57701">
    <property type="entry name" value="Zn2/Cys6 DNA-binding domain"/>
    <property type="match status" value="1"/>
</dbReference>
<proteinExistence type="predicted"/>
<comment type="caution">
    <text evidence="6">The sequence shown here is derived from an EMBL/GenBank/DDBJ whole genome shotgun (WGS) entry which is preliminary data.</text>
</comment>
<reference evidence="6" key="1">
    <citation type="submission" date="2023-06" db="EMBL/GenBank/DDBJ databases">
        <authorList>
            <person name="Noh H."/>
        </authorList>
    </citation>
    <scope>NUCLEOTIDE SEQUENCE</scope>
    <source>
        <strain evidence="6">DUCC20226</strain>
    </source>
</reference>
<comment type="subcellular location">
    <subcellularLocation>
        <location evidence="1">Nucleus</location>
    </subcellularLocation>
</comment>
<dbReference type="Gene3D" id="4.10.240.10">
    <property type="entry name" value="Zn(2)-C6 fungal-type DNA-binding domain"/>
    <property type="match status" value="1"/>
</dbReference>
<evidence type="ECO:0000256" key="1">
    <source>
        <dbReference type="ARBA" id="ARBA00004123"/>
    </source>
</evidence>
<evidence type="ECO:0000256" key="2">
    <source>
        <dbReference type="ARBA" id="ARBA00022723"/>
    </source>
</evidence>
<evidence type="ECO:0000313" key="7">
    <source>
        <dbReference type="Proteomes" id="UP001265746"/>
    </source>
</evidence>
<dbReference type="PROSITE" id="PS00463">
    <property type="entry name" value="ZN2_CY6_FUNGAL_1"/>
    <property type="match status" value="1"/>
</dbReference>
<dbReference type="InterPro" id="IPR050613">
    <property type="entry name" value="Sec_Metabolite_Reg"/>
</dbReference>
<feature type="compositionally biased region" description="Acidic residues" evidence="4">
    <location>
        <begin position="172"/>
        <end position="183"/>
    </location>
</feature>
<evidence type="ECO:0000259" key="5">
    <source>
        <dbReference type="PROSITE" id="PS50048"/>
    </source>
</evidence>
<feature type="region of interest" description="Disordered" evidence="4">
    <location>
        <begin position="643"/>
        <end position="749"/>
    </location>
</feature>
<evidence type="ECO:0000256" key="4">
    <source>
        <dbReference type="SAM" id="MobiDB-lite"/>
    </source>
</evidence>
<protein>
    <recommendedName>
        <fullName evidence="5">Zn(2)-C6 fungal-type domain-containing protein</fullName>
    </recommendedName>
</protein>
<dbReference type="Proteomes" id="UP001265746">
    <property type="component" value="Unassembled WGS sequence"/>
</dbReference>
<dbReference type="InterPro" id="IPR007219">
    <property type="entry name" value="XnlR_reg_dom"/>
</dbReference>
<feature type="compositionally biased region" description="Pro residues" evidence="4">
    <location>
        <begin position="701"/>
        <end position="712"/>
    </location>
</feature>
<dbReference type="CDD" id="cd00067">
    <property type="entry name" value="GAL4"/>
    <property type="match status" value="1"/>
</dbReference>
<gene>
    <name evidence="6" type="ORF">N8I77_012816</name>
</gene>